<dbReference type="InterPro" id="IPR011010">
    <property type="entry name" value="DNA_brk_join_enz"/>
</dbReference>
<gene>
    <name evidence="2" type="ORF">PHMEG_0004527</name>
</gene>
<dbReference type="EMBL" id="NBNE01000269">
    <property type="protein sequence ID" value="OWZ20980.1"/>
    <property type="molecule type" value="Genomic_DNA"/>
</dbReference>
<dbReference type="InterPro" id="IPR013762">
    <property type="entry name" value="Integrase-like_cat_sf"/>
</dbReference>
<accession>A0A225WVT6</accession>
<evidence type="ECO:0008006" key="4">
    <source>
        <dbReference type="Google" id="ProtNLM"/>
    </source>
</evidence>
<reference evidence="3" key="1">
    <citation type="submission" date="2017-03" db="EMBL/GenBank/DDBJ databases">
        <title>Phytopthora megakarya and P. palmivora, two closely related causual agents of cacao black pod achieved similar genome size and gene model numbers by different mechanisms.</title>
        <authorList>
            <person name="Ali S."/>
            <person name="Shao J."/>
            <person name="Larry D.J."/>
            <person name="Kronmiller B."/>
            <person name="Shen D."/>
            <person name="Strem M.D."/>
            <person name="Melnick R.L."/>
            <person name="Guiltinan M.J."/>
            <person name="Tyler B.M."/>
            <person name="Meinhardt L.W."/>
            <person name="Bailey B.A."/>
        </authorList>
    </citation>
    <scope>NUCLEOTIDE SEQUENCE [LARGE SCALE GENOMIC DNA]</scope>
    <source>
        <strain evidence="3">zdho120</strain>
    </source>
</reference>
<dbReference type="Gene3D" id="1.10.443.10">
    <property type="entry name" value="Intergrase catalytic core"/>
    <property type="match status" value="1"/>
</dbReference>
<dbReference type="InterPro" id="IPR052925">
    <property type="entry name" value="Phage_Integrase-like_Recomb"/>
</dbReference>
<evidence type="ECO:0000313" key="3">
    <source>
        <dbReference type="Proteomes" id="UP000198211"/>
    </source>
</evidence>
<keyword evidence="1" id="KW-0233">DNA recombination</keyword>
<dbReference type="AlphaFoldDB" id="A0A225WVT6"/>
<dbReference type="GO" id="GO:0003677">
    <property type="term" value="F:DNA binding"/>
    <property type="evidence" value="ECO:0007669"/>
    <property type="project" value="InterPro"/>
</dbReference>
<dbReference type="Proteomes" id="UP000198211">
    <property type="component" value="Unassembled WGS sequence"/>
</dbReference>
<evidence type="ECO:0000256" key="1">
    <source>
        <dbReference type="ARBA" id="ARBA00023172"/>
    </source>
</evidence>
<dbReference type="GO" id="GO:0015074">
    <property type="term" value="P:DNA integration"/>
    <property type="evidence" value="ECO:0007669"/>
    <property type="project" value="InterPro"/>
</dbReference>
<dbReference type="SUPFAM" id="SSF56349">
    <property type="entry name" value="DNA breaking-rejoining enzymes"/>
    <property type="match status" value="1"/>
</dbReference>
<keyword evidence="3" id="KW-1185">Reference proteome</keyword>
<protein>
    <recommendedName>
        <fullName evidence="4">Tyr recombinase domain-containing protein</fullName>
    </recommendedName>
</protein>
<proteinExistence type="predicted"/>
<sequence>MDASDSGIWAIIRAESTALTYVLNNAERDLIRNTKDNPTIDFDINYRELLSCALAIHTWGASWAVRSRSSANAPPVHKKMASRNPRAQTVIRLLGIWEVKYNLRFPSSHIAGHCFKRSETDLAFHLRAPSIAVTTYHQYLKSPRKWHDGCVRRGISPTLNAISPAGQILHITEFILRGFHDGNGSGHRVRSTNISATLTGIRHFFTAAGIEFPCGHPQIRMLQNGIHRLDSPVQHKASVSILILELCFASLNIELPSDQALWGGPVPGLLLPTSSIRDRFKGRENARVVCTKANEIAILDAVGKPTISACRAVEVHIRLSGSKTNQHGDPTLRALNRSGHQFLCPVFGAACVLNSRRSLLPPNIPAAVYMTEHNRPVCVSATRLSRTIRQAATRAGEQPSKFSAHSLRAGGATHMYRAENNNLTIQFHGRWVSDTFKQYTRLCKESVTTLASDIVSGSCQRILSASRALLQSTGWGRSTDPFRDHVKG</sequence>
<name>A0A225WVT6_9STRA</name>
<dbReference type="OrthoDB" id="101778at2759"/>
<dbReference type="GO" id="GO:0006310">
    <property type="term" value="P:DNA recombination"/>
    <property type="evidence" value="ECO:0007669"/>
    <property type="project" value="UniProtKB-KW"/>
</dbReference>
<dbReference type="PANTHER" id="PTHR34605:SF4">
    <property type="entry name" value="DNA ADENINE METHYLTRANSFERASE"/>
    <property type="match status" value="1"/>
</dbReference>
<evidence type="ECO:0000313" key="2">
    <source>
        <dbReference type="EMBL" id="OWZ20980.1"/>
    </source>
</evidence>
<organism evidence="2 3">
    <name type="scientific">Phytophthora megakarya</name>
    <dbReference type="NCBI Taxonomy" id="4795"/>
    <lineage>
        <taxon>Eukaryota</taxon>
        <taxon>Sar</taxon>
        <taxon>Stramenopiles</taxon>
        <taxon>Oomycota</taxon>
        <taxon>Peronosporomycetes</taxon>
        <taxon>Peronosporales</taxon>
        <taxon>Peronosporaceae</taxon>
        <taxon>Phytophthora</taxon>
    </lineage>
</organism>
<dbReference type="PANTHER" id="PTHR34605">
    <property type="entry name" value="PHAGE_INTEGRASE DOMAIN-CONTAINING PROTEIN"/>
    <property type="match status" value="1"/>
</dbReference>
<comment type="caution">
    <text evidence="2">The sequence shown here is derived from an EMBL/GenBank/DDBJ whole genome shotgun (WGS) entry which is preliminary data.</text>
</comment>